<organism evidence="9 10">
    <name type="scientific">Dorea formicigenerans</name>
    <dbReference type="NCBI Taxonomy" id="39486"/>
    <lineage>
        <taxon>Bacteria</taxon>
        <taxon>Bacillati</taxon>
        <taxon>Bacillota</taxon>
        <taxon>Clostridia</taxon>
        <taxon>Lachnospirales</taxon>
        <taxon>Lachnospiraceae</taxon>
        <taxon>Dorea</taxon>
    </lineage>
</organism>
<evidence type="ECO:0000256" key="7">
    <source>
        <dbReference type="SAM" id="Phobius"/>
    </source>
</evidence>
<accession>A0A3E4FB19</accession>
<gene>
    <name evidence="9" type="ORF">DXD84_01275</name>
</gene>
<keyword evidence="2" id="KW-0813">Transport</keyword>
<evidence type="ECO:0000256" key="4">
    <source>
        <dbReference type="ARBA" id="ARBA00022692"/>
    </source>
</evidence>
<evidence type="ECO:0000313" key="10">
    <source>
        <dbReference type="Proteomes" id="UP000260664"/>
    </source>
</evidence>
<dbReference type="PANTHER" id="PTHR43124:SF3">
    <property type="entry name" value="CHLORAMPHENICOL EFFLUX PUMP RV0191"/>
    <property type="match status" value="1"/>
</dbReference>
<dbReference type="InterPro" id="IPR036259">
    <property type="entry name" value="MFS_trans_sf"/>
</dbReference>
<comment type="caution">
    <text evidence="9">The sequence shown here is derived from an EMBL/GenBank/DDBJ whole genome shotgun (WGS) entry which is preliminary data.</text>
</comment>
<dbReference type="SUPFAM" id="SSF103473">
    <property type="entry name" value="MFS general substrate transporter"/>
    <property type="match status" value="1"/>
</dbReference>
<evidence type="ECO:0000256" key="2">
    <source>
        <dbReference type="ARBA" id="ARBA00022448"/>
    </source>
</evidence>
<name>A0A3E4FB19_9FIRM</name>
<dbReference type="Pfam" id="PF07690">
    <property type="entry name" value="MFS_1"/>
    <property type="match status" value="1"/>
</dbReference>
<evidence type="ECO:0000313" key="9">
    <source>
        <dbReference type="EMBL" id="RGI86819.1"/>
    </source>
</evidence>
<keyword evidence="4 7" id="KW-0812">Transmembrane</keyword>
<feature type="transmembrane region" description="Helical" evidence="7">
    <location>
        <begin position="283"/>
        <end position="300"/>
    </location>
</feature>
<sequence>MKQRKNTIAMVCTLACANTALYGLPYMKNQFYNILLEVLNLTHTQLSTLFSIYGSICMAAYLLGGLLTDMFSVKKIMISALVLSGALHLYVVSVPGYPGLCIVFGLLAVTSVLMFYPASMKTLTYLGGKSKKGEVFGTYIAIIDILGMVIVGAGLLILMLTKENGLVYKTILILYGLLHFIAAFMIYKLFHEPEKTKEEDQIKWSEVMKIFTNRKVWGVIIIIFCNYLMMAAMTYIIPYLSDVCKIGEQEILIISILRINILAIVASYFAGKLADKIGSAIKLMEITFLMSAVLIIGLLARPYMAVSNLLIVVLVLVITFVITSAKSVNLVTISEIGIPQKYMGTAIGVVSFVGYSPDAFFYSVAGISIDTYQINGYQIIFAIFLICAIAGLIASRILVKSKGNQE</sequence>
<keyword evidence="3" id="KW-1003">Cell membrane</keyword>
<protein>
    <submittedName>
        <fullName evidence="9">MFS transporter</fullName>
    </submittedName>
</protein>
<evidence type="ECO:0000256" key="1">
    <source>
        <dbReference type="ARBA" id="ARBA00004651"/>
    </source>
</evidence>
<feature type="transmembrane region" description="Helical" evidence="7">
    <location>
        <begin position="76"/>
        <end position="91"/>
    </location>
</feature>
<dbReference type="InterPro" id="IPR050189">
    <property type="entry name" value="MFS_Efflux_Transporters"/>
</dbReference>
<feature type="transmembrane region" description="Helical" evidence="7">
    <location>
        <begin position="46"/>
        <end position="64"/>
    </location>
</feature>
<dbReference type="InterPro" id="IPR011701">
    <property type="entry name" value="MFS"/>
</dbReference>
<evidence type="ECO:0000256" key="5">
    <source>
        <dbReference type="ARBA" id="ARBA00022989"/>
    </source>
</evidence>
<dbReference type="PROSITE" id="PS50850">
    <property type="entry name" value="MFS"/>
    <property type="match status" value="1"/>
</dbReference>
<dbReference type="EMBL" id="QSOI01000001">
    <property type="protein sequence ID" value="RGI86819.1"/>
    <property type="molecule type" value="Genomic_DNA"/>
</dbReference>
<keyword evidence="5 7" id="KW-1133">Transmembrane helix</keyword>
<proteinExistence type="predicted"/>
<feature type="transmembrane region" description="Helical" evidence="7">
    <location>
        <begin position="166"/>
        <end position="187"/>
    </location>
</feature>
<dbReference type="Gene3D" id="1.20.1250.20">
    <property type="entry name" value="MFS general substrate transporter like domains"/>
    <property type="match status" value="1"/>
</dbReference>
<dbReference type="AlphaFoldDB" id="A0A3E4FB19"/>
<feature type="transmembrane region" description="Helical" evidence="7">
    <location>
        <begin position="216"/>
        <end position="239"/>
    </location>
</feature>
<comment type="subcellular location">
    <subcellularLocation>
        <location evidence="1">Cell membrane</location>
        <topology evidence="1">Multi-pass membrane protein</topology>
    </subcellularLocation>
</comment>
<reference evidence="9 10" key="1">
    <citation type="submission" date="2018-08" db="EMBL/GenBank/DDBJ databases">
        <title>A genome reference for cultivated species of the human gut microbiota.</title>
        <authorList>
            <person name="Zou Y."/>
            <person name="Xue W."/>
            <person name="Luo G."/>
        </authorList>
    </citation>
    <scope>NUCLEOTIDE SEQUENCE [LARGE SCALE GENOMIC DNA]</scope>
    <source>
        <strain evidence="9 10">TM09-19AC</strain>
    </source>
</reference>
<dbReference type="PANTHER" id="PTHR43124">
    <property type="entry name" value="PURINE EFFLUX PUMP PBUE"/>
    <property type="match status" value="1"/>
</dbReference>
<dbReference type="GO" id="GO:0005886">
    <property type="term" value="C:plasma membrane"/>
    <property type="evidence" value="ECO:0007669"/>
    <property type="project" value="UniProtKB-SubCell"/>
</dbReference>
<dbReference type="Proteomes" id="UP000260664">
    <property type="component" value="Unassembled WGS sequence"/>
</dbReference>
<feature type="transmembrane region" description="Helical" evidence="7">
    <location>
        <begin position="136"/>
        <end position="160"/>
    </location>
</feature>
<dbReference type="RefSeq" id="WP_117494160.1">
    <property type="nucleotide sequence ID" value="NZ_QSOI01000001.1"/>
</dbReference>
<evidence type="ECO:0000259" key="8">
    <source>
        <dbReference type="PROSITE" id="PS50850"/>
    </source>
</evidence>
<dbReference type="CDD" id="cd06174">
    <property type="entry name" value="MFS"/>
    <property type="match status" value="1"/>
</dbReference>
<feature type="transmembrane region" description="Helical" evidence="7">
    <location>
        <begin position="306"/>
        <end position="325"/>
    </location>
</feature>
<feature type="transmembrane region" description="Helical" evidence="7">
    <location>
        <begin position="97"/>
        <end position="116"/>
    </location>
</feature>
<evidence type="ECO:0000256" key="3">
    <source>
        <dbReference type="ARBA" id="ARBA00022475"/>
    </source>
</evidence>
<feature type="transmembrane region" description="Helical" evidence="7">
    <location>
        <begin position="251"/>
        <end position="271"/>
    </location>
</feature>
<dbReference type="GO" id="GO:0022857">
    <property type="term" value="F:transmembrane transporter activity"/>
    <property type="evidence" value="ECO:0007669"/>
    <property type="project" value="InterPro"/>
</dbReference>
<dbReference type="InterPro" id="IPR020846">
    <property type="entry name" value="MFS_dom"/>
</dbReference>
<feature type="transmembrane region" description="Helical" evidence="7">
    <location>
        <begin position="346"/>
        <end position="365"/>
    </location>
</feature>
<feature type="domain" description="Major facilitator superfamily (MFS) profile" evidence="8">
    <location>
        <begin position="1"/>
        <end position="403"/>
    </location>
</feature>
<feature type="transmembrane region" description="Helical" evidence="7">
    <location>
        <begin position="377"/>
        <end position="399"/>
    </location>
</feature>
<feature type="transmembrane region" description="Helical" evidence="7">
    <location>
        <begin position="7"/>
        <end position="26"/>
    </location>
</feature>
<evidence type="ECO:0000256" key="6">
    <source>
        <dbReference type="ARBA" id="ARBA00023136"/>
    </source>
</evidence>
<keyword evidence="6 7" id="KW-0472">Membrane</keyword>